<dbReference type="Proteomes" id="UP000064967">
    <property type="component" value="Chromosome"/>
</dbReference>
<name>A0A0K1Q214_9BACT</name>
<feature type="signal peptide" evidence="2">
    <location>
        <begin position="1"/>
        <end position="26"/>
    </location>
</feature>
<dbReference type="STRING" id="1391654.AKJ09_06509"/>
<keyword evidence="4" id="KW-1185">Reference proteome</keyword>
<keyword evidence="2" id="KW-0732">Signal</keyword>
<protein>
    <submittedName>
        <fullName evidence="3">Uncharacterized protein</fullName>
    </submittedName>
</protein>
<accession>A0A0K1Q214</accession>
<evidence type="ECO:0000256" key="1">
    <source>
        <dbReference type="SAM" id="MobiDB-lite"/>
    </source>
</evidence>
<proteinExistence type="predicted"/>
<feature type="compositionally biased region" description="Low complexity" evidence="1">
    <location>
        <begin position="53"/>
        <end position="70"/>
    </location>
</feature>
<dbReference type="RefSeq" id="WP_146651231.1">
    <property type="nucleotide sequence ID" value="NZ_CP012333.1"/>
</dbReference>
<evidence type="ECO:0000313" key="4">
    <source>
        <dbReference type="Proteomes" id="UP000064967"/>
    </source>
</evidence>
<feature type="chain" id="PRO_5005466660" evidence="2">
    <location>
        <begin position="27"/>
        <end position="412"/>
    </location>
</feature>
<evidence type="ECO:0000313" key="3">
    <source>
        <dbReference type="EMBL" id="AKU99845.1"/>
    </source>
</evidence>
<feature type="region of interest" description="Disordered" evidence="1">
    <location>
        <begin position="33"/>
        <end position="70"/>
    </location>
</feature>
<sequence length="412" mass="43414">MRATRARSLCVPALGLASLFVYVACASNEESNGGITESQADSGIIVSDGGGPASDAGPDDSASPDAVSDGAVPLRCSDADWCETRYSRGIDNPRIVDLWPLGPTAFALDARTGILEYDGTAWRIAYQTSTILSSVWAASADDVWAGGNYGNLVHGVRVDGTWTWSTERVGAGTYEDGVVSLWGANSMDVYFTTYAKVYHRVPEGAGDYVWGVEYEDTQPIPLYNGGISIRQVTGSGPDDVWVLAMRGLWCATVLHKTQGVYSRVADCNVECSTDLCVANSIPSAANVSYSVGRAGVVTSPGSLVTTTAGAPYESSFLHGFKVPVTGPNEHLVVPAKGAQGEFLWGPSDTDLYNGGYGMVVHNTSAFSDAGAFAISTIALNGVPLIETFKVRGTSASDIWAFGGKYALHRTKP</sequence>
<dbReference type="OrthoDB" id="8093255at2"/>
<dbReference type="AlphaFoldDB" id="A0A0K1Q214"/>
<dbReference type="EMBL" id="CP012333">
    <property type="protein sequence ID" value="AKU99845.1"/>
    <property type="molecule type" value="Genomic_DNA"/>
</dbReference>
<organism evidence="3 4">
    <name type="scientific">Labilithrix luteola</name>
    <dbReference type="NCBI Taxonomy" id="1391654"/>
    <lineage>
        <taxon>Bacteria</taxon>
        <taxon>Pseudomonadati</taxon>
        <taxon>Myxococcota</taxon>
        <taxon>Polyangia</taxon>
        <taxon>Polyangiales</taxon>
        <taxon>Labilitrichaceae</taxon>
        <taxon>Labilithrix</taxon>
    </lineage>
</organism>
<dbReference type="KEGG" id="llu:AKJ09_06509"/>
<evidence type="ECO:0000256" key="2">
    <source>
        <dbReference type="SAM" id="SignalP"/>
    </source>
</evidence>
<gene>
    <name evidence="3" type="ORF">AKJ09_06509</name>
</gene>
<reference evidence="3 4" key="1">
    <citation type="submission" date="2015-08" db="EMBL/GenBank/DDBJ databases">
        <authorList>
            <person name="Babu N.S."/>
            <person name="Beckwith C.J."/>
            <person name="Beseler K.G."/>
            <person name="Brison A."/>
            <person name="Carone J.V."/>
            <person name="Caskin T.P."/>
            <person name="Diamond M."/>
            <person name="Durham M.E."/>
            <person name="Foxe J.M."/>
            <person name="Go M."/>
            <person name="Henderson B.A."/>
            <person name="Jones I.B."/>
            <person name="McGettigan J.A."/>
            <person name="Micheletti S.J."/>
            <person name="Nasrallah M.E."/>
            <person name="Ortiz D."/>
            <person name="Piller C.R."/>
            <person name="Privatt S.R."/>
            <person name="Schneider S.L."/>
            <person name="Sharp S."/>
            <person name="Smith T.C."/>
            <person name="Stanton J.D."/>
            <person name="Ullery H.E."/>
            <person name="Wilson R.J."/>
            <person name="Serrano M.G."/>
            <person name="Buck G."/>
            <person name="Lee V."/>
            <person name="Wang Y."/>
            <person name="Carvalho R."/>
            <person name="Voegtly L."/>
            <person name="Shi R."/>
            <person name="Duckworth R."/>
            <person name="Johnson A."/>
            <person name="Loviza R."/>
            <person name="Walstead R."/>
            <person name="Shah Z."/>
            <person name="Kiflezghi M."/>
            <person name="Wade K."/>
            <person name="Ball S.L."/>
            <person name="Bradley K.W."/>
            <person name="Asai D.J."/>
            <person name="Bowman C.A."/>
            <person name="Russell D.A."/>
            <person name="Pope W.H."/>
            <person name="Jacobs-Sera D."/>
            <person name="Hendrix R.W."/>
            <person name="Hatfull G.F."/>
        </authorList>
    </citation>
    <scope>NUCLEOTIDE SEQUENCE [LARGE SCALE GENOMIC DNA]</scope>
    <source>
        <strain evidence="3 4">DSM 27648</strain>
    </source>
</reference>